<comment type="caution">
    <text evidence="2">The sequence shown here is derived from an EMBL/GenBank/DDBJ whole genome shotgun (WGS) entry which is preliminary data.</text>
</comment>
<protein>
    <submittedName>
        <fullName evidence="2">Uncharacterized protein</fullName>
    </submittedName>
</protein>
<evidence type="ECO:0000256" key="1">
    <source>
        <dbReference type="SAM" id="Phobius"/>
    </source>
</evidence>
<dbReference type="Proteomes" id="UP001597295">
    <property type="component" value="Unassembled WGS sequence"/>
</dbReference>
<keyword evidence="1" id="KW-0472">Membrane</keyword>
<accession>A0ABW5DQL7</accession>
<feature type="transmembrane region" description="Helical" evidence="1">
    <location>
        <begin position="47"/>
        <end position="67"/>
    </location>
</feature>
<keyword evidence="1" id="KW-1133">Transmembrane helix</keyword>
<evidence type="ECO:0000313" key="3">
    <source>
        <dbReference type="Proteomes" id="UP001597295"/>
    </source>
</evidence>
<dbReference type="EMBL" id="JBHUIP010000009">
    <property type="protein sequence ID" value="MFD2263224.1"/>
    <property type="molecule type" value="Genomic_DNA"/>
</dbReference>
<name>A0ABW5DQL7_9PROT</name>
<reference evidence="3" key="1">
    <citation type="journal article" date="2019" name="Int. J. Syst. Evol. Microbiol.">
        <title>The Global Catalogue of Microorganisms (GCM) 10K type strain sequencing project: providing services to taxonomists for standard genome sequencing and annotation.</title>
        <authorList>
            <consortium name="The Broad Institute Genomics Platform"/>
            <consortium name="The Broad Institute Genome Sequencing Center for Infectious Disease"/>
            <person name="Wu L."/>
            <person name="Ma J."/>
        </authorList>
    </citation>
    <scope>NUCLEOTIDE SEQUENCE [LARGE SCALE GENOMIC DNA]</scope>
    <source>
        <strain evidence="3">CGMCC 1.19062</strain>
    </source>
</reference>
<feature type="transmembrane region" description="Helical" evidence="1">
    <location>
        <begin position="88"/>
        <end position="113"/>
    </location>
</feature>
<feature type="transmembrane region" description="Helical" evidence="1">
    <location>
        <begin position="24"/>
        <end position="41"/>
    </location>
</feature>
<sequence>MDLPEPDIDAEDVVRGLFWFVPSFRLWFVLAFLVLLLLGASGMKDDWLLYTVSAVAPFGIVGGWRYLQPRMPDWELTLPRSVARPMEILGQILKYVGLWLCGTVLAGSLLGSFGFTEPASLVIAISMAMSAILLTVLVGLQRWNRAEP</sequence>
<keyword evidence="3" id="KW-1185">Reference proteome</keyword>
<proteinExistence type="predicted"/>
<feature type="transmembrane region" description="Helical" evidence="1">
    <location>
        <begin position="119"/>
        <end position="140"/>
    </location>
</feature>
<gene>
    <name evidence="2" type="ORF">ACFSM5_10025</name>
</gene>
<keyword evidence="1" id="KW-0812">Transmembrane</keyword>
<organism evidence="2 3">
    <name type="scientific">Lacibacterium aquatile</name>
    <dbReference type="NCBI Taxonomy" id="1168082"/>
    <lineage>
        <taxon>Bacteria</taxon>
        <taxon>Pseudomonadati</taxon>
        <taxon>Pseudomonadota</taxon>
        <taxon>Alphaproteobacteria</taxon>
        <taxon>Rhodospirillales</taxon>
        <taxon>Rhodospirillaceae</taxon>
    </lineage>
</organism>
<dbReference type="RefSeq" id="WP_379876203.1">
    <property type="nucleotide sequence ID" value="NZ_JBHUIP010000009.1"/>
</dbReference>
<evidence type="ECO:0000313" key="2">
    <source>
        <dbReference type="EMBL" id="MFD2263224.1"/>
    </source>
</evidence>